<feature type="non-terminal residue" evidence="2">
    <location>
        <position position="1"/>
    </location>
</feature>
<dbReference type="EMBL" id="UINC01193142">
    <property type="protein sequence ID" value="SVE08602.1"/>
    <property type="molecule type" value="Genomic_DNA"/>
</dbReference>
<keyword evidence="1" id="KW-0812">Transmembrane</keyword>
<reference evidence="2" key="1">
    <citation type="submission" date="2018-05" db="EMBL/GenBank/DDBJ databases">
        <authorList>
            <person name="Lanie J.A."/>
            <person name="Ng W.-L."/>
            <person name="Kazmierczak K.M."/>
            <person name="Andrzejewski T.M."/>
            <person name="Davidsen T.M."/>
            <person name="Wayne K.J."/>
            <person name="Tettelin H."/>
            <person name="Glass J.I."/>
            <person name="Rusch D."/>
            <person name="Podicherti R."/>
            <person name="Tsui H.-C.T."/>
            <person name="Winkler M.E."/>
        </authorList>
    </citation>
    <scope>NUCLEOTIDE SEQUENCE</scope>
</reference>
<organism evidence="2">
    <name type="scientific">marine metagenome</name>
    <dbReference type="NCBI Taxonomy" id="408172"/>
    <lineage>
        <taxon>unclassified sequences</taxon>
        <taxon>metagenomes</taxon>
        <taxon>ecological metagenomes</taxon>
    </lineage>
</organism>
<protein>
    <submittedName>
        <fullName evidence="2">Uncharacterized protein</fullName>
    </submittedName>
</protein>
<sequence length="37" mass="4361">VKKTYTGRKTTLQQQQQLLFIILSVYVLFTFISLNNI</sequence>
<gene>
    <name evidence="2" type="ORF">METZ01_LOCUS461456</name>
</gene>
<keyword evidence="1" id="KW-1133">Transmembrane helix</keyword>
<proteinExistence type="predicted"/>
<dbReference type="AlphaFoldDB" id="A0A383ALF3"/>
<accession>A0A383ALF3</accession>
<feature type="transmembrane region" description="Helical" evidence="1">
    <location>
        <begin position="18"/>
        <end position="34"/>
    </location>
</feature>
<evidence type="ECO:0000256" key="1">
    <source>
        <dbReference type="SAM" id="Phobius"/>
    </source>
</evidence>
<name>A0A383ALF3_9ZZZZ</name>
<evidence type="ECO:0000313" key="2">
    <source>
        <dbReference type="EMBL" id="SVE08602.1"/>
    </source>
</evidence>
<keyword evidence="1" id="KW-0472">Membrane</keyword>
<feature type="non-terminal residue" evidence="2">
    <location>
        <position position="37"/>
    </location>
</feature>